<dbReference type="EMBL" id="LOKL01000002">
    <property type="protein sequence ID" value="MBZ3922877.1"/>
    <property type="molecule type" value="Genomic_DNA"/>
</dbReference>
<reference evidence="1" key="1">
    <citation type="submission" date="2015-12" db="EMBL/GenBank/DDBJ databases">
        <authorList>
            <person name="Bansal K."/>
            <person name="Midha S."/>
            <person name="Patil P.B."/>
        </authorList>
    </citation>
    <scope>NUCLEOTIDE SEQUENCE</scope>
    <source>
        <strain evidence="1">LMG867</strain>
    </source>
</reference>
<comment type="caution">
    <text evidence="1">The sequence shown here is derived from an EMBL/GenBank/DDBJ whole genome shotgun (WGS) entry which is preliminary data.</text>
</comment>
<sequence length="161" mass="16912">MSSGMQTKGLAAQLRAGLFHAKEGVTSAELQATAAPECSRSQITRALNAMRGTGLVSRTPDAGGTRWRLTPATRIKVAKTMTSAAENSARRTTPTVIPSHTVPAHAVVALSPAQKKANESARISQEIAEFEANGGCIEVLGNTPIRRAADYRQSMSGIAQV</sequence>
<organism evidence="1 2">
    <name type="scientific">Xanthomonas citri pv. sesbaniae</name>
    <dbReference type="NCBI Taxonomy" id="473425"/>
    <lineage>
        <taxon>Bacteria</taxon>
        <taxon>Pseudomonadati</taxon>
        <taxon>Pseudomonadota</taxon>
        <taxon>Gammaproteobacteria</taxon>
        <taxon>Lysobacterales</taxon>
        <taxon>Lysobacteraceae</taxon>
        <taxon>Xanthomonas</taxon>
    </lineage>
</organism>
<evidence type="ECO:0000313" key="2">
    <source>
        <dbReference type="Proteomes" id="UP000825388"/>
    </source>
</evidence>
<gene>
    <name evidence="1" type="ORF">Xseb_04130</name>
</gene>
<evidence type="ECO:0000313" key="1">
    <source>
        <dbReference type="EMBL" id="MBZ3922877.1"/>
    </source>
</evidence>
<name>A0AAW4RF90_XANCI</name>
<accession>A0AAW4RF90</accession>
<dbReference type="Gene3D" id="1.10.10.10">
    <property type="entry name" value="Winged helix-like DNA-binding domain superfamily/Winged helix DNA-binding domain"/>
    <property type="match status" value="1"/>
</dbReference>
<dbReference type="InterPro" id="IPR036388">
    <property type="entry name" value="WH-like_DNA-bd_sf"/>
</dbReference>
<proteinExistence type="predicted"/>
<dbReference type="Proteomes" id="UP000825388">
    <property type="component" value="Unassembled WGS sequence"/>
</dbReference>
<protein>
    <submittedName>
        <fullName evidence="1">Uncharacterized protein</fullName>
    </submittedName>
</protein>
<dbReference type="AlphaFoldDB" id="A0AAW4RF90"/>